<protein>
    <submittedName>
        <fullName evidence="3">Cysteine hydrolase family protein</fullName>
        <ecNumber evidence="3">3.-.-.-</ecNumber>
    </submittedName>
</protein>
<dbReference type="PANTHER" id="PTHR43540:SF1">
    <property type="entry name" value="ISOCHORISMATASE HYDROLASE"/>
    <property type="match status" value="1"/>
</dbReference>
<dbReference type="Pfam" id="PF00857">
    <property type="entry name" value="Isochorismatase"/>
    <property type="match status" value="1"/>
</dbReference>
<dbReference type="AlphaFoldDB" id="A0AAU8IRZ7"/>
<dbReference type="KEGG" id="stac:ABII15_13005"/>
<keyword evidence="1 3" id="KW-0378">Hydrolase</keyword>
<dbReference type="Gene3D" id="3.40.50.850">
    <property type="entry name" value="Isochorismatase-like"/>
    <property type="match status" value="1"/>
</dbReference>
<feature type="domain" description="Isochorismatase-like" evidence="2">
    <location>
        <begin position="6"/>
        <end position="136"/>
    </location>
</feature>
<gene>
    <name evidence="3" type="ORF">ABII15_13005</name>
</gene>
<sequence length="181" mass="19354">MPHAPALLVIDMQNALLPIMHRPAATVAVIADLRTRARAAGVPVVTIQHHGGGLEPGTDGWRIVPELDPAPGEPLIAKTTSDAFLRTDLATVLGSLGVTEVLITGFATENCVETTARQALSRGFDLVLVADGHTTSVRPAVSDFVPAEQSIAHHNEIYRHIDFPDRRVRVLPADRVDFGPA</sequence>
<dbReference type="PANTHER" id="PTHR43540">
    <property type="entry name" value="PEROXYUREIDOACRYLATE/UREIDOACRYLATE AMIDOHYDROLASE-RELATED"/>
    <property type="match status" value="1"/>
</dbReference>
<name>A0AAU8IRZ7_9ACTN</name>
<reference evidence="3" key="1">
    <citation type="submission" date="2024-06" db="EMBL/GenBank/DDBJ databases">
        <title>Streptomyces sp. strain HUAS MG91 genome sequences.</title>
        <authorList>
            <person name="Mo P."/>
        </authorList>
    </citation>
    <scope>NUCLEOTIDE SEQUENCE</scope>
    <source>
        <strain evidence="3">HUAS MG91</strain>
    </source>
</reference>
<dbReference type="GO" id="GO:0016787">
    <property type="term" value="F:hydrolase activity"/>
    <property type="evidence" value="ECO:0007669"/>
    <property type="project" value="UniProtKB-KW"/>
</dbReference>
<dbReference type="EC" id="3.-.-.-" evidence="3"/>
<dbReference type="CDD" id="cd01014">
    <property type="entry name" value="nicotinamidase_related"/>
    <property type="match status" value="1"/>
</dbReference>
<dbReference type="InterPro" id="IPR050272">
    <property type="entry name" value="Isochorismatase-like_hydrls"/>
</dbReference>
<accession>A0AAU8IRZ7</accession>
<dbReference type="InterPro" id="IPR036380">
    <property type="entry name" value="Isochorismatase-like_sf"/>
</dbReference>
<dbReference type="RefSeq" id="WP_353942470.1">
    <property type="nucleotide sequence ID" value="NZ_CP159534.1"/>
</dbReference>
<dbReference type="InterPro" id="IPR000868">
    <property type="entry name" value="Isochorismatase-like_dom"/>
</dbReference>
<evidence type="ECO:0000259" key="2">
    <source>
        <dbReference type="Pfam" id="PF00857"/>
    </source>
</evidence>
<evidence type="ECO:0000313" key="3">
    <source>
        <dbReference type="EMBL" id="XCJ70834.1"/>
    </source>
</evidence>
<organism evidence="3">
    <name type="scientific">Streptomyces tabacisoli</name>
    <dbReference type="NCBI Taxonomy" id="3156398"/>
    <lineage>
        <taxon>Bacteria</taxon>
        <taxon>Bacillati</taxon>
        <taxon>Actinomycetota</taxon>
        <taxon>Actinomycetes</taxon>
        <taxon>Kitasatosporales</taxon>
        <taxon>Streptomycetaceae</taxon>
        <taxon>Streptomyces</taxon>
    </lineage>
</organism>
<dbReference type="EMBL" id="CP159534">
    <property type="protein sequence ID" value="XCJ70834.1"/>
    <property type="molecule type" value="Genomic_DNA"/>
</dbReference>
<dbReference type="SUPFAM" id="SSF52499">
    <property type="entry name" value="Isochorismatase-like hydrolases"/>
    <property type="match status" value="1"/>
</dbReference>
<evidence type="ECO:0000256" key="1">
    <source>
        <dbReference type="ARBA" id="ARBA00022801"/>
    </source>
</evidence>
<proteinExistence type="predicted"/>